<evidence type="ECO:0000256" key="4">
    <source>
        <dbReference type="ARBA" id="ARBA00022737"/>
    </source>
</evidence>
<dbReference type="AlphaFoldDB" id="A0A316Z940"/>
<dbReference type="SMART" id="SM00320">
    <property type="entry name" value="WD40"/>
    <property type="match status" value="4"/>
</dbReference>
<keyword evidence="3 6" id="KW-0853">WD repeat</keyword>
<gene>
    <name evidence="7" type="ORF">FA09DRAFT_360564</name>
</gene>
<organism evidence="7 8">
    <name type="scientific">Tilletiopsis washingtonensis</name>
    <dbReference type="NCBI Taxonomy" id="58919"/>
    <lineage>
        <taxon>Eukaryota</taxon>
        <taxon>Fungi</taxon>
        <taxon>Dikarya</taxon>
        <taxon>Basidiomycota</taxon>
        <taxon>Ustilaginomycotina</taxon>
        <taxon>Exobasidiomycetes</taxon>
        <taxon>Entylomatales</taxon>
        <taxon>Entylomatales incertae sedis</taxon>
        <taxon>Tilletiopsis</taxon>
    </lineage>
</organism>
<keyword evidence="8" id="KW-1185">Reference proteome</keyword>
<reference evidence="7 8" key="1">
    <citation type="journal article" date="2018" name="Mol. Biol. Evol.">
        <title>Broad Genomic Sampling Reveals a Smut Pathogenic Ancestry of the Fungal Clade Ustilaginomycotina.</title>
        <authorList>
            <person name="Kijpornyongpan T."/>
            <person name="Mondo S.J."/>
            <person name="Barry K."/>
            <person name="Sandor L."/>
            <person name="Lee J."/>
            <person name="Lipzen A."/>
            <person name="Pangilinan J."/>
            <person name="LaButti K."/>
            <person name="Hainaut M."/>
            <person name="Henrissat B."/>
            <person name="Grigoriev I.V."/>
            <person name="Spatafora J.W."/>
            <person name="Aime M.C."/>
        </authorList>
    </citation>
    <scope>NUCLEOTIDE SEQUENCE [LARGE SCALE GENOMIC DNA]</scope>
    <source>
        <strain evidence="7 8">MCA 4186</strain>
    </source>
</reference>
<evidence type="ECO:0000313" key="7">
    <source>
        <dbReference type="EMBL" id="PWN98300.1"/>
    </source>
</evidence>
<proteinExistence type="inferred from homology"/>
<dbReference type="STRING" id="58919.A0A316Z940"/>
<dbReference type="PANTHER" id="PTHR19861">
    <property type="entry name" value="WD40 REPEAT PROTEIN SWD2"/>
    <property type="match status" value="1"/>
</dbReference>
<feature type="repeat" description="WD" evidence="6">
    <location>
        <begin position="166"/>
        <end position="207"/>
    </location>
</feature>
<comment type="similarity">
    <text evidence="2">Belongs to the WD repeat SWD2 family.</text>
</comment>
<dbReference type="InterPro" id="IPR001680">
    <property type="entry name" value="WD40_rpt"/>
</dbReference>
<evidence type="ECO:0000256" key="6">
    <source>
        <dbReference type="PROSITE-ProRule" id="PRU00221"/>
    </source>
</evidence>
<dbReference type="InterPro" id="IPR037867">
    <property type="entry name" value="Swd2/WDR82"/>
</dbReference>
<dbReference type="SUPFAM" id="SSF50978">
    <property type="entry name" value="WD40 repeat-like"/>
    <property type="match status" value="1"/>
</dbReference>
<evidence type="ECO:0000256" key="1">
    <source>
        <dbReference type="ARBA" id="ARBA00004123"/>
    </source>
</evidence>
<dbReference type="GO" id="GO:0048188">
    <property type="term" value="C:Set1C/COMPASS complex"/>
    <property type="evidence" value="ECO:0007669"/>
    <property type="project" value="TreeGrafter"/>
</dbReference>
<keyword evidence="5" id="KW-0539">Nucleus</keyword>
<dbReference type="PANTHER" id="PTHR19861:SF0">
    <property type="entry name" value="WD REPEAT-CONTAINING PROTEIN 82"/>
    <property type="match status" value="1"/>
</dbReference>
<evidence type="ECO:0000256" key="3">
    <source>
        <dbReference type="ARBA" id="ARBA00022574"/>
    </source>
</evidence>
<protein>
    <submittedName>
        <fullName evidence="7">WD40 repeat-like protein</fullName>
    </submittedName>
</protein>
<sequence length="407" mass="43061">MTLPASASSAAQKPHAPQLLALSAPLLASFRPSKSFLHAEPSTPASAFTAASAGSSRARSGSIGQGSASSAPAESSAVAAARLKSVCSIAFDDRGDYVLSAGDDETVQVFSCRAGKKRQAVVSHKYGVHLAKFKQHSHEEVLYASTKVDNVIRHQSIPKNTYITYFRGHQSKVTSLQMSPADETFLSAAIDESVRLWDTRSDQSQALMRIKGHPVVAYDATGSVFAVAINERPAVLLYDVRRFNSPPFLEIALPPGTIPTSLAFSPQGLLLVGTAGSAHHVMCSKTGAHRYRLCGHEGLEGVEVGSPELAGLVPEAGVSGQETAWTPDGRFVVSGTSTGRLLFWPLPDDVATPGPPAAVQDLQPISPVDRHAGPIRALGFNPRYAMLATGNSQLTFWTPPPPSMDDS</sequence>
<dbReference type="GO" id="GO:0003682">
    <property type="term" value="F:chromatin binding"/>
    <property type="evidence" value="ECO:0007669"/>
    <property type="project" value="TreeGrafter"/>
</dbReference>
<keyword evidence="4" id="KW-0677">Repeat</keyword>
<dbReference type="EMBL" id="KZ819292">
    <property type="protein sequence ID" value="PWN98300.1"/>
    <property type="molecule type" value="Genomic_DNA"/>
</dbReference>
<comment type="subcellular location">
    <subcellularLocation>
        <location evidence="1">Nucleus</location>
    </subcellularLocation>
</comment>
<evidence type="ECO:0000256" key="2">
    <source>
        <dbReference type="ARBA" id="ARBA00005616"/>
    </source>
</evidence>
<dbReference type="PROSITE" id="PS50082">
    <property type="entry name" value="WD_REPEATS_2"/>
    <property type="match status" value="1"/>
</dbReference>
<dbReference type="InterPro" id="IPR015943">
    <property type="entry name" value="WD40/YVTN_repeat-like_dom_sf"/>
</dbReference>
<dbReference type="Proteomes" id="UP000245946">
    <property type="component" value="Unassembled WGS sequence"/>
</dbReference>
<dbReference type="Gene3D" id="2.130.10.10">
    <property type="entry name" value="YVTN repeat-like/Quinoprotein amine dehydrogenase"/>
    <property type="match status" value="2"/>
</dbReference>
<dbReference type="OrthoDB" id="27537at2759"/>
<accession>A0A316Z940</accession>
<dbReference type="GeneID" id="37272791"/>
<dbReference type="Pfam" id="PF00400">
    <property type="entry name" value="WD40"/>
    <property type="match status" value="2"/>
</dbReference>
<evidence type="ECO:0000313" key="8">
    <source>
        <dbReference type="Proteomes" id="UP000245946"/>
    </source>
</evidence>
<dbReference type="InterPro" id="IPR036322">
    <property type="entry name" value="WD40_repeat_dom_sf"/>
</dbReference>
<name>A0A316Z940_9BASI</name>
<dbReference type="PROSITE" id="PS50294">
    <property type="entry name" value="WD_REPEATS_REGION"/>
    <property type="match status" value="1"/>
</dbReference>
<dbReference type="RefSeq" id="XP_025598579.1">
    <property type="nucleotide sequence ID" value="XM_025745247.1"/>
</dbReference>
<dbReference type="GO" id="GO:0016070">
    <property type="term" value="P:RNA metabolic process"/>
    <property type="evidence" value="ECO:0007669"/>
    <property type="project" value="UniProtKB-ARBA"/>
</dbReference>
<evidence type="ECO:0000256" key="5">
    <source>
        <dbReference type="ARBA" id="ARBA00023242"/>
    </source>
</evidence>